<sequence>MSGSFSLSFWRSLAASVSSFETRDAIAMEVILRARSSWSYRSVDSGEIVKIREGEVMKSEVELPGRCSVVKSEGEVEVVEVVRSGVRSGRGREVVRTSSKS</sequence>
<comment type="caution">
    <text evidence="1">The sequence shown here is derived from an EMBL/GenBank/DDBJ whole genome shotgun (WGS) entry which is preliminary data.</text>
</comment>
<dbReference type="Proteomes" id="UP000325081">
    <property type="component" value="Unassembled WGS sequence"/>
</dbReference>
<dbReference type="AlphaFoldDB" id="A0A5A7PUB9"/>
<proteinExistence type="predicted"/>
<gene>
    <name evidence="1" type="ORF">STAS_12606</name>
</gene>
<protein>
    <submittedName>
        <fullName evidence="1">Ribosome biogenesis protein NSA2 homolog</fullName>
    </submittedName>
</protein>
<organism evidence="1 2">
    <name type="scientific">Striga asiatica</name>
    <name type="common">Asiatic witchweed</name>
    <name type="synonym">Buchnera asiatica</name>
    <dbReference type="NCBI Taxonomy" id="4170"/>
    <lineage>
        <taxon>Eukaryota</taxon>
        <taxon>Viridiplantae</taxon>
        <taxon>Streptophyta</taxon>
        <taxon>Embryophyta</taxon>
        <taxon>Tracheophyta</taxon>
        <taxon>Spermatophyta</taxon>
        <taxon>Magnoliopsida</taxon>
        <taxon>eudicotyledons</taxon>
        <taxon>Gunneridae</taxon>
        <taxon>Pentapetalae</taxon>
        <taxon>asterids</taxon>
        <taxon>lamiids</taxon>
        <taxon>Lamiales</taxon>
        <taxon>Orobanchaceae</taxon>
        <taxon>Buchnereae</taxon>
        <taxon>Striga</taxon>
    </lineage>
</organism>
<reference evidence="2" key="1">
    <citation type="journal article" date="2019" name="Curr. Biol.">
        <title>Genome Sequence of Striga asiatica Provides Insight into the Evolution of Plant Parasitism.</title>
        <authorList>
            <person name="Yoshida S."/>
            <person name="Kim S."/>
            <person name="Wafula E.K."/>
            <person name="Tanskanen J."/>
            <person name="Kim Y.M."/>
            <person name="Honaas L."/>
            <person name="Yang Z."/>
            <person name="Spallek T."/>
            <person name="Conn C.E."/>
            <person name="Ichihashi Y."/>
            <person name="Cheong K."/>
            <person name="Cui S."/>
            <person name="Der J.P."/>
            <person name="Gundlach H."/>
            <person name="Jiao Y."/>
            <person name="Hori C."/>
            <person name="Ishida J.K."/>
            <person name="Kasahara H."/>
            <person name="Kiba T."/>
            <person name="Kim M.S."/>
            <person name="Koo N."/>
            <person name="Laohavisit A."/>
            <person name="Lee Y.H."/>
            <person name="Lumba S."/>
            <person name="McCourt P."/>
            <person name="Mortimer J.C."/>
            <person name="Mutuku J.M."/>
            <person name="Nomura T."/>
            <person name="Sasaki-Sekimoto Y."/>
            <person name="Seto Y."/>
            <person name="Wang Y."/>
            <person name="Wakatake T."/>
            <person name="Sakakibara H."/>
            <person name="Demura T."/>
            <person name="Yamaguchi S."/>
            <person name="Yoneyama K."/>
            <person name="Manabe R.I."/>
            <person name="Nelson D.C."/>
            <person name="Schulman A.H."/>
            <person name="Timko M.P."/>
            <person name="dePamphilis C.W."/>
            <person name="Choi D."/>
            <person name="Shirasu K."/>
        </authorList>
    </citation>
    <scope>NUCLEOTIDE SEQUENCE [LARGE SCALE GENOMIC DNA]</scope>
    <source>
        <strain evidence="2">cv. UVA1</strain>
    </source>
</reference>
<evidence type="ECO:0000313" key="1">
    <source>
        <dbReference type="EMBL" id="GER36278.1"/>
    </source>
</evidence>
<accession>A0A5A7PUB9</accession>
<dbReference type="EMBL" id="BKCP01005117">
    <property type="protein sequence ID" value="GER36278.1"/>
    <property type="molecule type" value="Genomic_DNA"/>
</dbReference>
<keyword evidence="2" id="KW-1185">Reference proteome</keyword>
<name>A0A5A7PUB9_STRAF</name>
<evidence type="ECO:0000313" key="2">
    <source>
        <dbReference type="Proteomes" id="UP000325081"/>
    </source>
</evidence>